<dbReference type="InterPro" id="IPR052036">
    <property type="entry name" value="Hydrolase/PRTase-associated"/>
</dbReference>
<feature type="signal peptide" evidence="1">
    <location>
        <begin position="1"/>
        <end position="29"/>
    </location>
</feature>
<dbReference type="PANTHER" id="PTHR31299">
    <property type="entry name" value="ESTERASE, PUTATIVE (AFU_ORTHOLOGUE AFUA_1G05850)-RELATED"/>
    <property type="match status" value="1"/>
</dbReference>
<protein>
    <recommendedName>
        <fullName evidence="4">Erythromycin esterase</fullName>
    </recommendedName>
</protein>
<dbReference type="Pfam" id="PF05139">
    <property type="entry name" value="Erythro_esteras"/>
    <property type="match status" value="1"/>
</dbReference>
<sequence length="391" mass="43218">MGRSGCAYARCLTLLVSTSLLLLTFSGHTSERDLQAVERQVVRDVCDRDLVLLGELPGHGEAVGFALKARIVQRLVERCGFDAVLFEAGDYDFIGFEQAVARGDAKAARLDNAIGGFWSNVELAGFRSWLFDQAVRRRLVVGGIDDQPGATSRHASAVMPALVAAQLPATDAATCQQAVARNLDWTYDKTHRFDAPERERLQVCARQALARYADNDASSDRLMVESLFHYFSRQNRSPEGRERDRSMHRILDWYRERLPKGSKVVVWTATSHAAREQGALPWKPLGALLAGAGETDMATIGFTALSGESGRRGSKRARLPELPDDALEARALTSGAQARYLNNQALRAHDGRTSRLFGKAQVDRWSRHFDGVVVVREERAPTFPDATEPPK</sequence>
<dbReference type="InterPro" id="IPR007815">
    <property type="entry name" value="Emycin_Estase"/>
</dbReference>
<evidence type="ECO:0000313" key="3">
    <source>
        <dbReference type="Proteomes" id="UP001589896"/>
    </source>
</evidence>
<keyword evidence="3" id="KW-1185">Reference proteome</keyword>
<dbReference type="Gene3D" id="3.40.1660.10">
    <property type="entry name" value="EreA-like (biosynthetic domain)"/>
    <property type="match status" value="1"/>
</dbReference>
<dbReference type="SUPFAM" id="SSF159501">
    <property type="entry name" value="EreA/ChaN-like"/>
    <property type="match status" value="1"/>
</dbReference>
<evidence type="ECO:0000313" key="2">
    <source>
        <dbReference type="EMBL" id="MFC0682699.1"/>
    </source>
</evidence>
<name>A0ABV6S0E0_9GAMM</name>
<feature type="chain" id="PRO_5045101306" description="Erythromycin esterase" evidence="1">
    <location>
        <begin position="30"/>
        <end position="391"/>
    </location>
</feature>
<dbReference type="Proteomes" id="UP001589896">
    <property type="component" value="Unassembled WGS sequence"/>
</dbReference>
<evidence type="ECO:0008006" key="4">
    <source>
        <dbReference type="Google" id="ProtNLM"/>
    </source>
</evidence>
<proteinExistence type="predicted"/>
<comment type="caution">
    <text evidence="2">The sequence shown here is derived from an EMBL/GenBank/DDBJ whole genome shotgun (WGS) entry which is preliminary data.</text>
</comment>
<reference evidence="2 3" key="1">
    <citation type="submission" date="2024-09" db="EMBL/GenBank/DDBJ databases">
        <authorList>
            <person name="Sun Q."/>
            <person name="Mori K."/>
        </authorList>
    </citation>
    <scope>NUCLEOTIDE SEQUENCE [LARGE SCALE GENOMIC DNA]</scope>
    <source>
        <strain evidence="2 3">KCTC 23076</strain>
    </source>
</reference>
<dbReference type="EMBL" id="JBHLTG010000017">
    <property type="protein sequence ID" value="MFC0682699.1"/>
    <property type="molecule type" value="Genomic_DNA"/>
</dbReference>
<organism evidence="2 3">
    <name type="scientific">Lysobacter korlensis</name>
    <dbReference type="NCBI Taxonomy" id="553636"/>
    <lineage>
        <taxon>Bacteria</taxon>
        <taxon>Pseudomonadati</taxon>
        <taxon>Pseudomonadota</taxon>
        <taxon>Gammaproteobacteria</taxon>
        <taxon>Lysobacterales</taxon>
        <taxon>Lysobacteraceae</taxon>
        <taxon>Lysobacter</taxon>
    </lineage>
</organism>
<dbReference type="PANTHER" id="PTHR31299:SF0">
    <property type="entry name" value="ESTERASE, PUTATIVE (AFU_ORTHOLOGUE AFUA_1G05850)-RELATED"/>
    <property type="match status" value="1"/>
</dbReference>
<keyword evidence="1" id="KW-0732">Signal</keyword>
<dbReference type="RefSeq" id="WP_386676957.1">
    <property type="nucleotide sequence ID" value="NZ_JBHLTG010000017.1"/>
</dbReference>
<accession>A0ABV6S0E0</accession>
<gene>
    <name evidence="2" type="ORF">ACFFGH_33125</name>
</gene>
<evidence type="ECO:0000256" key="1">
    <source>
        <dbReference type="SAM" id="SignalP"/>
    </source>
</evidence>